<dbReference type="Pfam" id="PF13625">
    <property type="entry name" value="Helicase_C_3"/>
    <property type="match status" value="1"/>
</dbReference>
<keyword evidence="3" id="KW-1185">Reference proteome</keyword>
<accession>A0A9W6HLK2</accession>
<evidence type="ECO:0000313" key="2">
    <source>
        <dbReference type="EMBL" id="GLJ94644.1"/>
    </source>
</evidence>
<dbReference type="EMBL" id="BSER01000003">
    <property type="protein sequence ID" value="GLJ94644.1"/>
    <property type="molecule type" value="Genomic_DNA"/>
</dbReference>
<name>A0A9W6HLK2_9MICO</name>
<evidence type="ECO:0000259" key="1">
    <source>
        <dbReference type="Pfam" id="PF13625"/>
    </source>
</evidence>
<feature type="domain" description="Helicase XPB/Ssl2 N-terminal" evidence="1">
    <location>
        <begin position="314"/>
        <end position="434"/>
    </location>
</feature>
<sequence>MATSDARTLAHQLAGSDDVALATLLAARHVSPAVRWDDAFDAAEELLDAASLARALVDLTRVEVDALAAAITTGAAPAGDVRDALVSRGLLSQDGTVWEATARAFHDAVPVPVTNATEAVLDTASDAAPDDAAEAEHAFTASASLADLLQAALTAPLGRIGAGTLGAIDRRRLVEAGSVTDAAAADELVAIAERTGLISVEDRAWLVTAHGIDWLNSSTPERWVTVARRLVEALPPALRTPGGGWTPPADWPGAHPFDPAWPARAAAEAVLWRRWALIDDAGRAPSWTRPAESGDDIDLDALARHLPPEVDKVFLQNDLTAIAPGSLAPHLDMRLRAMARRESRAQASTYRFTAESLADALTAGETAASLRQFLDELSLTGVPQPLAYEIERSAARHGALRIGPDGTGRTRITSDDAALLRTIAVDQALRPLGLVPEDDHLITRSGADTTFWMVADARYPAVAVDESGERRTLDRHRLAGDRPAPLPPVEVYAELISRLRAAEDDDADAAWLGRELEQAVKSRATIVVTVSLPGGDERDFTIEATGLGGGRLRGRDRQVDVERTLPVASITRVTSS</sequence>
<dbReference type="InterPro" id="IPR032830">
    <property type="entry name" value="XPB/Ssl2_N"/>
</dbReference>
<proteinExistence type="predicted"/>
<gene>
    <name evidence="2" type="ORF">GCM10017591_07050</name>
</gene>
<reference evidence="2" key="2">
    <citation type="submission" date="2023-01" db="EMBL/GenBank/DDBJ databases">
        <authorList>
            <person name="Sun Q."/>
            <person name="Evtushenko L."/>
        </authorList>
    </citation>
    <scope>NUCLEOTIDE SEQUENCE</scope>
    <source>
        <strain evidence="2">VKM Ac-1940</strain>
    </source>
</reference>
<dbReference type="RefSeq" id="WP_204964123.1">
    <property type="nucleotide sequence ID" value="NZ_BAAAUR010000010.1"/>
</dbReference>
<evidence type="ECO:0000313" key="3">
    <source>
        <dbReference type="Proteomes" id="UP001142291"/>
    </source>
</evidence>
<dbReference type="Proteomes" id="UP001142291">
    <property type="component" value="Unassembled WGS sequence"/>
</dbReference>
<comment type="caution">
    <text evidence="2">The sequence shown here is derived from an EMBL/GenBank/DDBJ whole genome shotgun (WGS) entry which is preliminary data.</text>
</comment>
<dbReference type="AlphaFoldDB" id="A0A9W6HLK2"/>
<reference evidence="2" key="1">
    <citation type="journal article" date="2014" name="Int. J. Syst. Evol. Microbiol.">
        <title>Complete genome sequence of Corynebacterium casei LMG S-19264T (=DSM 44701T), isolated from a smear-ripened cheese.</title>
        <authorList>
            <consortium name="US DOE Joint Genome Institute (JGI-PGF)"/>
            <person name="Walter F."/>
            <person name="Albersmeier A."/>
            <person name="Kalinowski J."/>
            <person name="Ruckert C."/>
        </authorList>
    </citation>
    <scope>NUCLEOTIDE SEQUENCE</scope>
    <source>
        <strain evidence="2">VKM Ac-1940</strain>
    </source>
</reference>
<organism evidence="2 3">
    <name type="scientific">Microbacterium dextranolyticum</name>
    <dbReference type="NCBI Taxonomy" id="36806"/>
    <lineage>
        <taxon>Bacteria</taxon>
        <taxon>Bacillati</taxon>
        <taxon>Actinomycetota</taxon>
        <taxon>Actinomycetes</taxon>
        <taxon>Micrococcales</taxon>
        <taxon>Microbacteriaceae</taxon>
        <taxon>Microbacterium</taxon>
    </lineage>
</organism>
<protein>
    <recommendedName>
        <fullName evidence="1">Helicase XPB/Ssl2 N-terminal domain-containing protein</fullName>
    </recommendedName>
</protein>